<dbReference type="Gene3D" id="2.60.120.890">
    <property type="entry name" value="BT2081, beta-jelly-roll domain"/>
    <property type="match status" value="1"/>
</dbReference>
<dbReference type="KEGG" id="bhl:Bache_3262"/>
<dbReference type="InterPro" id="IPR025112">
    <property type="entry name" value="PCMD"/>
</dbReference>
<accession>E6SSD4</accession>
<dbReference type="STRING" id="693979.Bache_3262"/>
<feature type="domain" description="Putative carbohydrate metabolism" evidence="1">
    <location>
        <begin position="358"/>
        <end position="595"/>
    </location>
</feature>
<dbReference type="eggNOG" id="ENOG5033V2T">
    <property type="taxonomic scope" value="Bacteria"/>
</dbReference>
<evidence type="ECO:0000259" key="1">
    <source>
        <dbReference type="Pfam" id="PF13201"/>
    </source>
</evidence>
<dbReference type="AlphaFoldDB" id="E6SSD4"/>
<dbReference type="InterPro" id="IPR003961">
    <property type="entry name" value="FN3_dom"/>
</dbReference>
<dbReference type="Pfam" id="PF13201">
    <property type="entry name" value="PCMD"/>
    <property type="match status" value="1"/>
</dbReference>
<dbReference type="EMBL" id="CP002352">
    <property type="protein sequence ID" value="ADV45185.1"/>
    <property type="molecule type" value="Genomic_DNA"/>
</dbReference>
<sequence length="603" mass="65440">MKKMKNIYSIFTILFFTVCIFSCQEEDSINEAGYLRLAIETNSYVNAQTKVADDYNPKQIAIQILNANNEVVKEEDDWEMLKNKQIRLTPGTYTIKASSNGFDGSESGFDIPYYAGSTQVTVVKGKEVTADITCTLANVKVTVNFDRTFMDAFNSAEATVASKLNGVATLNFKMGTATKSAYFPVGNLTSTISVVNHAGKSFSQTDKINGVKARDHYILNYKVAESGSAGGVNVTVDDTQTIYTFTFNVSTEATTSLDVKTANAWSSFAYLEGSIGSSVEELDATCMTFEYKLASADTWTSITAAKDGEAFKATLTGLTPNTAYVYRMVYKKGSNEYASEASNFTTESQTALVNGNLDDWYKSGKTWYAASEAYFTANGSFWDSSNPGTTTEAGAIINVNPTQGNSSTVHTAGGKSAELKSQYAGFLTLGQFAAASLYTGSFSGLVGTDGAKIDFGQPFTARPTQLHGWFQYSTAAMNYVGNNTPASLGIVKGETPDVCSIYIALTTRTYQVDNTKTETFIDFDNDEGIVAYGELPLSESVPTNGAWKEFNIDLKYRNLTTKPTHIIIVCSASKYGDYFTGSDSSLMYVDDLELIYGNTPSVK</sequence>
<dbReference type="CDD" id="cd00063">
    <property type="entry name" value="FN3"/>
    <property type="match status" value="1"/>
</dbReference>
<gene>
    <name evidence="2" type="ordered locus">Bache_3262</name>
</gene>
<dbReference type="HOGENOM" id="CLU_023285_0_0_10"/>
<dbReference type="Pfam" id="PF14900">
    <property type="entry name" value="DUF4493"/>
    <property type="match status" value="1"/>
</dbReference>
<reference evidence="2 3" key="2">
    <citation type="journal article" date="2011" name="Stand. Genomic Sci.">
        <title>Complete genome sequence of Bacteroides helcogenes type strain (P 36-108).</title>
        <authorList>
            <person name="Pati A."/>
            <person name="Gronow S."/>
            <person name="Zeytun A."/>
            <person name="Lapidus A."/>
            <person name="Nolan M."/>
            <person name="Hammon N."/>
            <person name="Deshpande S."/>
            <person name="Cheng J.F."/>
            <person name="Tapia R."/>
            <person name="Han C."/>
            <person name="Goodwin L."/>
            <person name="Pitluck S."/>
            <person name="Liolios K."/>
            <person name="Pagani I."/>
            <person name="Ivanova N."/>
            <person name="Mavromatis K."/>
            <person name="Chen A."/>
            <person name="Palaniappan K."/>
            <person name="Land M."/>
            <person name="Hauser L."/>
            <person name="Chang Y.J."/>
            <person name="Jeffries C.D."/>
            <person name="Detter J.C."/>
            <person name="Brambilla E."/>
            <person name="Rohde M."/>
            <person name="Goker M."/>
            <person name="Woyke T."/>
            <person name="Bristow J."/>
            <person name="Eisen J.A."/>
            <person name="Markowitz V."/>
            <person name="Hugenholtz P."/>
            <person name="Kyrpides N.C."/>
            <person name="Klenk H.P."/>
            <person name="Lucas S."/>
        </authorList>
    </citation>
    <scope>NUCLEOTIDE SEQUENCE [LARGE SCALE GENOMIC DNA]</scope>
    <source>
        <strain evidence="3">ATCC 35417 / DSM 20613 / JCM 6297 / CCUG 15421 / P 36-108</strain>
    </source>
</reference>
<evidence type="ECO:0000313" key="3">
    <source>
        <dbReference type="Proteomes" id="UP000008630"/>
    </source>
</evidence>
<dbReference type="Proteomes" id="UP000008630">
    <property type="component" value="Chromosome"/>
</dbReference>
<evidence type="ECO:0000313" key="2">
    <source>
        <dbReference type="EMBL" id="ADV45185.1"/>
    </source>
</evidence>
<name>E6SSD4_BACT6</name>
<organism evidence="2 3">
    <name type="scientific">Bacteroides helcogenes (strain ATCC 35417 / DSM 20613 / JCM 6297 / CCUG 15421 / P 36-108)</name>
    <dbReference type="NCBI Taxonomy" id="693979"/>
    <lineage>
        <taxon>Bacteria</taxon>
        <taxon>Pseudomonadati</taxon>
        <taxon>Bacteroidota</taxon>
        <taxon>Bacteroidia</taxon>
        <taxon>Bacteroidales</taxon>
        <taxon>Bacteroidaceae</taxon>
        <taxon>Bacteroides</taxon>
    </lineage>
</organism>
<dbReference type="InterPro" id="IPR027840">
    <property type="entry name" value="DUF4493"/>
</dbReference>
<reference key="1">
    <citation type="submission" date="2010-11" db="EMBL/GenBank/DDBJ databases">
        <title>The complete genome of Bacteroides helcogenes P 36-108.</title>
        <authorList>
            <consortium name="US DOE Joint Genome Institute (JGI-PGF)"/>
            <person name="Lucas S."/>
            <person name="Copeland A."/>
            <person name="Lapidus A."/>
            <person name="Bruce D."/>
            <person name="Goodwin L."/>
            <person name="Pitluck S."/>
            <person name="Kyrpides N."/>
            <person name="Mavromatis K."/>
            <person name="Ivanova N."/>
            <person name="Zeytun A."/>
            <person name="Brettin T."/>
            <person name="Detter J.C."/>
            <person name="Tapia R."/>
            <person name="Han C."/>
            <person name="Land M."/>
            <person name="Hauser L."/>
            <person name="Markowitz V."/>
            <person name="Cheng J.-F."/>
            <person name="Hugenholtz P."/>
            <person name="Woyke T."/>
            <person name="Wu D."/>
            <person name="Gronow S."/>
            <person name="Wellnitz S."/>
            <person name="Brambilla E."/>
            <person name="Klenk H.-P."/>
            <person name="Eisen J.A."/>
        </authorList>
    </citation>
    <scope>NUCLEOTIDE SEQUENCE</scope>
    <source>
        <strain>P 36-108</strain>
    </source>
</reference>
<keyword evidence="3" id="KW-1185">Reference proteome</keyword>
<dbReference type="RefSeq" id="WP_013548772.1">
    <property type="nucleotide sequence ID" value="NC_014933.1"/>
</dbReference>
<dbReference type="InterPro" id="IPR038653">
    <property type="entry name" value="Put_CMD_sf"/>
</dbReference>
<proteinExistence type="predicted"/>
<protein>
    <recommendedName>
        <fullName evidence="1">Putative carbohydrate metabolism domain-containing protein</fullName>
    </recommendedName>
</protein>